<evidence type="ECO:0000313" key="5">
    <source>
        <dbReference type="Proteomes" id="UP000317178"/>
    </source>
</evidence>
<dbReference type="AlphaFoldDB" id="A0A518CKS5"/>
<dbReference type="InterPro" id="IPR006558">
    <property type="entry name" value="LamG-like"/>
</dbReference>
<feature type="domain" description="LamG-like jellyroll fold" evidence="3">
    <location>
        <begin position="513"/>
        <end position="657"/>
    </location>
</feature>
<accession>A0A518CKS5</accession>
<sequence>MFLFFSRYLNLLLLVSVYAIAVYAESAVSLHAAETTEQVDFNFHIRPILSDRCFACHGPDQEKRQADLRLDIPDQLNQVVDEEAGIHYVVPGKPELSELFRRVDSHDEFEVMPPADSNLTLSEREIDLLKKWIEQGAEWKSHWSFIPLETVEIPEVKQTNWPQSRIDYFVLNRLEKEGLSPSSPVSREQWIRRVSFDLTGLPPTPEEIDTFLNDQSEEAYATVVDRLLASPQYGERMAVDWLDVARYADTYGYQSDVYRAMWPWRDWVIDAFNENLPYDEFITWQLAGDLLPKPSRDQILATAFNRHHRQTNEGGSIEEEFRVEYVSDRTQTYGTAFLGLTLECSKCHDHKYDPITQKEFYQLSSYFNSIDEFGLYSHFTDAVPTPTLMLPEAERASELERLNAGVEQAEQALESIKKSEIASFANWLGKQDSVPSSSDADSQLAEGLIGQFSFDKIQVAEGQGRIDNLADDATFGELKDDPQQVPGFAGQALKFSGENNFSTTVGGDFQRSRPFTISLWMKADRRHERAVIFHRSAAWTDAGSRGYQLLLEEGKLSAGLIHFWPGNAIGIQAKEELPLNQWIHVTLTYDGSSRATGLQLYMDGNLAAVDVVRDKLAKEITGGGATKFALGQRFRDRGFINGEVDELSLYQRAVTPIEIRQLADDHSLTALLKKTSGELTEAERQQLYPYWLVHHSEPFRQQQTQLTSLRKQYCESVDQVAEVMVMKELSEPRTTHVLYRGAYDAPGEAVDRSTPESLPAASPSNRLGLAEWTTSPEHPLTSRVTVNRFWQMFFGQGLVQTPDDFGSQGALPTHPQLLDDLSLRFIKSGWDVKGLLKEIALSATYRQSSQTSKELNVRDPDNELLARGPRFRLSAEMIRDQALYVSGLLVDKRGGPPVKPYQPAGLWKEKSNNVYTREEGEGSHRRSLYTFWKRTSPPPAMITLDAAKRDVCSVKRQTTATPLQALVLLNDVQYVEAARAIAVKTIKKRPDNRADQLTYLFRSLTGRFPEEREIALLQQVYEEQLIEFTSQPERISQLLEQGDEPIDADVPQSEQAAMMVVAQLLLNYDEVVMRR</sequence>
<dbReference type="Gene3D" id="2.60.120.200">
    <property type="match status" value="1"/>
</dbReference>
<organism evidence="4 5">
    <name type="scientific">Polystyrenella longa</name>
    <dbReference type="NCBI Taxonomy" id="2528007"/>
    <lineage>
        <taxon>Bacteria</taxon>
        <taxon>Pseudomonadati</taxon>
        <taxon>Planctomycetota</taxon>
        <taxon>Planctomycetia</taxon>
        <taxon>Planctomycetales</taxon>
        <taxon>Planctomycetaceae</taxon>
        <taxon>Polystyrenella</taxon>
    </lineage>
</organism>
<evidence type="ECO:0000313" key="4">
    <source>
        <dbReference type="EMBL" id="QDU79784.1"/>
    </source>
</evidence>
<dbReference type="SUPFAM" id="SSF49899">
    <property type="entry name" value="Concanavalin A-like lectins/glucanases"/>
    <property type="match status" value="1"/>
</dbReference>
<dbReference type="InterPro" id="IPR022655">
    <property type="entry name" value="DUF1553"/>
</dbReference>
<dbReference type="SMART" id="SM00560">
    <property type="entry name" value="LamGL"/>
    <property type="match status" value="1"/>
</dbReference>
<keyword evidence="1" id="KW-0732">Signal</keyword>
<dbReference type="SUPFAM" id="SSF46626">
    <property type="entry name" value="Cytochrome c"/>
    <property type="match status" value="1"/>
</dbReference>
<dbReference type="InterPro" id="IPR011444">
    <property type="entry name" value="DUF1549"/>
</dbReference>
<keyword evidence="2" id="KW-1015">Disulfide bond</keyword>
<dbReference type="Pfam" id="PF07587">
    <property type="entry name" value="PSD1"/>
    <property type="match status" value="1"/>
</dbReference>
<reference evidence="4 5" key="1">
    <citation type="submission" date="2019-02" db="EMBL/GenBank/DDBJ databases">
        <title>Deep-cultivation of Planctomycetes and their phenomic and genomic characterization uncovers novel biology.</title>
        <authorList>
            <person name="Wiegand S."/>
            <person name="Jogler M."/>
            <person name="Boedeker C."/>
            <person name="Pinto D."/>
            <person name="Vollmers J."/>
            <person name="Rivas-Marin E."/>
            <person name="Kohn T."/>
            <person name="Peeters S.H."/>
            <person name="Heuer A."/>
            <person name="Rast P."/>
            <person name="Oberbeckmann S."/>
            <person name="Bunk B."/>
            <person name="Jeske O."/>
            <person name="Meyerdierks A."/>
            <person name="Storesund J.E."/>
            <person name="Kallscheuer N."/>
            <person name="Luecker S."/>
            <person name="Lage O.M."/>
            <person name="Pohl T."/>
            <person name="Merkel B.J."/>
            <person name="Hornburger P."/>
            <person name="Mueller R.-W."/>
            <person name="Bruemmer F."/>
            <person name="Labrenz M."/>
            <person name="Spormann A.M."/>
            <person name="Op den Camp H."/>
            <person name="Overmann J."/>
            <person name="Amann R."/>
            <person name="Jetten M.S.M."/>
            <person name="Mascher T."/>
            <person name="Medema M.H."/>
            <person name="Devos D.P."/>
            <person name="Kaster A.-K."/>
            <person name="Ovreas L."/>
            <person name="Rohde M."/>
            <person name="Galperin M.Y."/>
            <person name="Jogler C."/>
        </authorList>
    </citation>
    <scope>NUCLEOTIDE SEQUENCE [LARGE SCALE GENOMIC DNA]</scope>
    <source>
        <strain evidence="4 5">Pla110</strain>
    </source>
</reference>
<dbReference type="PANTHER" id="PTHR35889:SF3">
    <property type="entry name" value="F-BOX DOMAIN-CONTAINING PROTEIN"/>
    <property type="match status" value="1"/>
</dbReference>
<dbReference type="KEGG" id="plon:Pla110_14980"/>
<gene>
    <name evidence="4" type="ORF">Pla110_14980</name>
</gene>
<dbReference type="InterPro" id="IPR036909">
    <property type="entry name" value="Cyt_c-like_dom_sf"/>
</dbReference>
<protein>
    <submittedName>
        <fullName evidence="4">Planctomycete cytochrome C</fullName>
    </submittedName>
</protein>
<dbReference type="InterPro" id="IPR013320">
    <property type="entry name" value="ConA-like_dom_sf"/>
</dbReference>
<dbReference type="PANTHER" id="PTHR35889">
    <property type="entry name" value="CYCLOINULO-OLIGOSACCHARIDE FRUCTANOTRANSFERASE-RELATED"/>
    <property type="match status" value="1"/>
</dbReference>
<name>A0A518CKS5_9PLAN</name>
<dbReference type="Pfam" id="PF07635">
    <property type="entry name" value="PSCyt1"/>
    <property type="match status" value="1"/>
</dbReference>
<dbReference type="RefSeq" id="WP_231742942.1">
    <property type="nucleotide sequence ID" value="NZ_CP036281.1"/>
</dbReference>
<dbReference type="InterPro" id="IPR011429">
    <property type="entry name" value="Cyt_c_Planctomycete-type"/>
</dbReference>
<evidence type="ECO:0000256" key="2">
    <source>
        <dbReference type="ARBA" id="ARBA00023157"/>
    </source>
</evidence>
<evidence type="ECO:0000256" key="1">
    <source>
        <dbReference type="ARBA" id="ARBA00022729"/>
    </source>
</evidence>
<dbReference type="Proteomes" id="UP000317178">
    <property type="component" value="Chromosome"/>
</dbReference>
<dbReference type="Pfam" id="PF07583">
    <property type="entry name" value="PSCyt2"/>
    <property type="match status" value="1"/>
</dbReference>
<dbReference type="GO" id="GO:0020037">
    <property type="term" value="F:heme binding"/>
    <property type="evidence" value="ECO:0007669"/>
    <property type="project" value="InterPro"/>
</dbReference>
<dbReference type="GO" id="GO:0009055">
    <property type="term" value="F:electron transfer activity"/>
    <property type="evidence" value="ECO:0007669"/>
    <property type="project" value="InterPro"/>
</dbReference>
<proteinExistence type="predicted"/>
<evidence type="ECO:0000259" key="3">
    <source>
        <dbReference type="SMART" id="SM00560"/>
    </source>
</evidence>
<keyword evidence="5" id="KW-1185">Reference proteome</keyword>
<dbReference type="Pfam" id="PF13385">
    <property type="entry name" value="Laminin_G_3"/>
    <property type="match status" value="1"/>
</dbReference>
<dbReference type="EMBL" id="CP036281">
    <property type="protein sequence ID" value="QDU79784.1"/>
    <property type="molecule type" value="Genomic_DNA"/>
</dbReference>